<evidence type="ECO:0000256" key="6">
    <source>
        <dbReference type="ARBA" id="ARBA00023014"/>
    </source>
</evidence>
<sequence length="236" mass="25650">MDRRCKTYMTLPDLHAGLLTPAQLERLLKLVRDYDIPGVKITSAQRIALLGMDPDGLSALQRDLHLDSGPAHRRGRAHYVQACPGKAWCRYGMAGTLGIAGKLERLELDGPLPNKVKIGISGCRMCCSESWLRDIGLIGESRGWRVIFGGNAAGRPHIGEELASGLSEDEALELIRKALHFYILAARGKERTARLLERIGIAALRQAVSGSQGPELQRVVGAKASQHNGDAISTKD</sequence>
<keyword evidence="5" id="KW-0408">Iron</keyword>
<feature type="domain" description="Nitrite/Sulfite reductase ferredoxin-like" evidence="8">
    <location>
        <begin position="14"/>
        <end position="65"/>
    </location>
</feature>
<feature type="domain" description="Nitrite/sulphite reductase 4Fe-4S" evidence="7">
    <location>
        <begin position="80"/>
        <end position="209"/>
    </location>
</feature>
<name>A0A2L1GM84_9BACT</name>
<dbReference type="GO" id="GO:0051539">
    <property type="term" value="F:4 iron, 4 sulfur cluster binding"/>
    <property type="evidence" value="ECO:0007669"/>
    <property type="project" value="UniProtKB-KW"/>
</dbReference>
<dbReference type="Proteomes" id="UP000239867">
    <property type="component" value="Chromosome"/>
</dbReference>
<dbReference type="SUPFAM" id="SSF55124">
    <property type="entry name" value="Nitrite/Sulfite reductase N-terminal domain-like"/>
    <property type="match status" value="1"/>
</dbReference>
<dbReference type="InterPro" id="IPR052034">
    <property type="entry name" value="NasD-like"/>
</dbReference>
<organism evidence="9 10">
    <name type="scientific">Desulfobulbus oralis</name>
    <dbReference type="NCBI Taxonomy" id="1986146"/>
    <lineage>
        <taxon>Bacteria</taxon>
        <taxon>Pseudomonadati</taxon>
        <taxon>Thermodesulfobacteriota</taxon>
        <taxon>Desulfobulbia</taxon>
        <taxon>Desulfobulbales</taxon>
        <taxon>Desulfobulbaceae</taxon>
        <taxon>Desulfobulbus</taxon>
    </lineage>
</organism>
<dbReference type="PROSITE" id="PS00365">
    <property type="entry name" value="NIR_SIR"/>
    <property type="match status" value="1"/>
</dbReference>
<keyword evidence="2" id="KW-0349">Heme</keyword>
<dbReference type="PANTHER" id="PTHR43809">
    <property type="entry name" value="NITRITE REDUCTASE (NADH) LARGE SUBUNIT"/>
    <property type="match status" value="1"/>
</dbReference>
<dbReference type="InterPro" id="IPR006067">
    <property type="entry name" value="NO2/SO3_Rdtase_4Fe4S_dom"/>
</dbReference>
<dbReference type="EMBL" id="CP021255">
    <property type="protein sequence ID" value="AVD70795.1"/>
    <property type="molecule type" value="Genomic_DNA"/>
</dbReference>
<gene>
    <name evidence="9" type="ORF">CAY53_04275</name>
</gene>
<evidence type="ECO:0000259" key="7">
    <source>
        <dbReference type="Pfam" id="PF01077"/>
    </source>
</evidence>
<dbReference type="InterPro" id="IPR045854">
    <property type="entry name" value="NO2/SO3_Rdtase_4Fe4S_sf"/>
</dbReference>
<evidence type="ECO:0000256" key="2">
    <source>
        <dbReference type="ARBA" id="ARBA00022617"/>
    </source>
</evidence>
<keyword evidence="10" id="KW-1185">Reference proteome</keyword>
<dbReference type="InterPro" id="IPR005117">
    <property type="entry name" value="NiRdtase/SiRdtase_haem-b_fer"/>
</dbReference>
<dbReference type="InterPro" id="IPR036136">
    <property type="entry name" value="Nit/Sulf_reduc_fer-like_dom_sf"/>
</dbReference>
<evidence type="ECO:0000256" key="3">
    <source>
        <dbReference type="ARBA" id="ARBA00022723"/>
    </source>
</evidence>
<keyword evidence="3" id="KW-0479">Metal-binding</keyword>
<accession>A0A2L1GM84</accession>
<keyword evidence="4" id="KW-0560">Oxidoreductase</keyword>
<dbReference type="PRINTS" id="PR00397">
    <property type="entry name" value="SIROHAEM"/>
</dbReference>
<keyword evidence="6" id="KW-0411">Iron-sulfur</keyword>
<proteinExistence type="predicted"/>
<evidence type="ECO:0000313" key="9">
    <source>
        <dbReference type="EMBL" id="AVD70795.1"/>
    </source>
</evidence>
<dbReference type="AlphaFoldDB" id="A0A2L1GM84"/>
<dbReference type="InterPro" id="IPR006066">
    <property type="entry name" value="NO2/SO3_Rdtase_FeS/sirohaem_BS"/>
</dbReference>
<protein>
    <submittedName>
        <fullName evidence="9">Nitrite reductase</fullName>
    </submittedName>
</protein>
<dbReference type="RefSeq" id="WP_017865651.1">
    <property type="nucleotide sequence ID" value="NZ_CP021255.1"/>
</dbReference>
<dbReference type="OrthoDB" id="9768666at2"/>
<evidence type="ECO:0000256" key="1">
    <source>
        <dbReference type="ARBA" id="ARBA00022485"/>
    </source>
</evidence>
<dbReference type="GO" id="GO:0020037">
    <property type="term" value="F:heme binding"/>
    <property type="evidence" value="ECO:0007669"/>
    <property type="project" value="InterPro"/>
</dbReference>
<dbReference type="Pfam" id="PF01077">
    <property type="entry name" value="NIR_SIR"/>
    <property type="match status" value="1"/>
</dbReference>
<dbReference type="PANTHER" id="PTHR43809:SF1">
    <property type="entry name" value="NITRITE REDUCTASE (NADH) LARGE SUBUNIT"/>
    <property type="match status" value="1"/>
</dbReference>
<dbReference type="GO" id="GO:0016491">
    <property type="term" value="F:oxidoreductase activity"/>
    <property type="evidence" value="ECO:0007669"/>
    <property type="project" value="UniProtKB-KW"/>
</dbReference>
<reference evidence="9 10" key="1">
    <citation type="journal article" date="2018" name="MBio">
        <title>Insights into the evolution of host association through the isolation and characterization of a novel human periodontal pathobiont, Desulfobulbus oralis.</title>
        <authorList>
            <person name="Cross K.L."/>
            <person name="Chirania P."/>
            <person name="Xiong W."/>
            <person name="Beall C.J."/>
            <person name="Elkins J.G."/>
            <person name="Giannone R.J."/>
            <person name="Griffen A.L."/>
            <person name="Guss A.M."/>
            <person name="Hettich R.L."/>
            <person name="Joshi S.S."/>
            <person name="Mokrzan E.M."/>
            <person name="Martin R.K."/>
            <person name="Zhulin I.B."/>
            <person name="Leys E.J."/>
            <person name="Podar M."/>
        </authorList>
    </citation>
    <scope>NUCLEOTIDE SEQUENCE [LARGE SCALE GENOMIC DNA]</scope>
    <source>
        <strain evidence="9 10">ORNL</strain>
    </source>
</reference>
<evidence type="ECO:0000256" key="5">
    <source>
        <dbReference type="ARBA" id="ARBA00023004"/>
    </source>
</evidence>
<dbReference type="SUPFAM" id="SSF56014">
    <property type="entry name" value="Nitrite and sulphite reductase 4Fe-4S domain-like"/>
    <property type="match status" value="1"/>
</dbReference>
<evidence type="ECO:0000256" key="4">
    <source>
        <dbReference type="ARBA" id="ARBA00023002"/>
    </source>
</evidence>
<dbReference type="Gene3D" id="3.30.413.10">
    <property type="entry name" value="Sulfite Reductase Hemoprotein, domain 1"/>
    <property type="match status" value="1"/>
</dbReference>
<dbReference type="Pfam" id="PF03460">
    <property type="entry name" value="NIR_SIR_ferr"/>
    <property type="match status" value="1"/>
</dbReference>
<evidence type="ECO:0000313" key="10">
    <source>
        <dbReference type="Proteomes" id="UP000239867"/>
    </source>
</evidence>
<keyword evidence="1" id="KW-0004">4Fe-4S</keyword>
<dbReference type="GO" id="GO:0046872">
    <property type="term" value="F:metal ion binding"/>
    <property type="evidence" value="ECO:0007669"/>
    <property type="project" value="UniProtKB-KW"/>
</dbReference>
<dbReference type="KEGG" id="deo:CAY53_04275"/>
<evidence type="ECO:0000259" key="8">
    <source>
        <dbReference type="Pfam" id="PF03460"/>
    </source>
</evidence>